<gene>
    <name evidence="2" type="ORF">ABOZ73_03165</name>
</gene>
<feature type="compositionally biased region" description="Pro residues" evidence="1">
    <location>
        <begin position="93"/>
        <end position="122"/>
    </location>
</feature>
<reference evidence="2" key="1">
    <citation type="submission" date="2024-06" db="EMBL/GenBank/DDBJ databases">
        <title>Caulobacter inopinatus, sp. nov.</title>
        <authorList>
            <person name="Donachie S.P."/>
        </authorList>
    </citation>
    <scope>NUCLEOTIDE SEQUENCE</scope>
    <source>
        <strain evidence="2">73W</strain>
    </source>
</reference>
<organism evidence="2">
    <name type="scientific">Caulobacter sp. 73W</name>
    <dbReference type="NCBI Taxonomy" id="3161137"/>
    <lineage>
        <taxon>Bacteria</taxon>
        <taxon>Pseudomonadati</taxon>
        <taxon>Pseudomonadota</taxon>
        <taxon>Alphaproteobacteria</taxon>
        <taxon>Caulobacterales</taxon>
        <taxon>Caulobacteraceae</taxon>
        <taxon>Caulobacter</taxon>
    </lineage>
</organism>
<protein>
    <recommendedName>
        <fullName evidence="3">Energy transducer TonB</fullName>
    </recommendedName>
</protein>
<dbReference type="AlphaFoldDB" id="A0AB39KUW6"/>
<dbReference type="EMBL" id="CP158375">
    <property type="protein sequence ID" value="XDO97434.1"/>
    <property type="molecule type" value="Genomic_DNA"/>
</dbReference>
<name>A0AB39KUW6_9CAUL</name>
<feature type="compositionally biased region" description="Pro residues" evidence="1">
    <location>
        <begin position="1"/>
        <end position="11"/>
    </location>
</feature>
<feature type="region of interest" description="Disordered" evidence="1">
    <location>
        <begin position="148"/>
        <end position="167"/>
    </location>
</feature>
<dbReference type="RefSeq" id="WP_369060643.1">
    <property type="nucleotide sequence ID" value="NZ_CP158375.1"/>
</dbReference>
<evidence type="ECO:0000313" key="2">
    <source>
        <dbReference type="EMBL" id="XDO97434.1"/>
    </source>
</evidence>
<evidence type="ECO:0000256" key="1">
    <source>
        <dbReference type="SAM" id="MobiDB-lite"/>
    </source>
</evidence>
<feature type="region of interest" description="Disordered" evidence="1">
    <location>
        <begin position="1"/>
        <end position="26"/>
    </location>
</feature>
<accession>A0AB39KUW6</accession>
<sequence>MPRPPQIPSREPPSRETPPRKVRKGRLPAAVVSLVGHGLVLTALLWSLPDPPDMTEPPSVLVEMILPPPPQDPADAPAGGGSAGSPAADAPITPEPPRPETPPSPPLPRQTTRPRPPIPEVEPLPASAPVSRPSAIVLGPAALAGAKTAGTGVGSGTGSGSGAGAGSGDGCNMVRLLQDALRRNAKVRAAVASAHSGVGGGGGDRALLVWNGDWVRNGVQDGKGLAGVRQAIALEVAFAPEPCRREPVRGLVLISLNDAPGSVGLALGQSSWRWSDLLFAEGSRRGG</sequence>
<proteinExistence type="predicted"/>
<feature type="compositionally biased region" description="Gly residues" evidence="1">
    <location>
        <begin position="151"/>
        <end position="167"/>
    </location>
</feature>
<feature type="region of interest" description="Disordered" evidence="1">
    <location>
        <begin position="57"/>
        <end position="130"/>
    </location>
</feature>
<evidence type="ECO:0008006" key="3">
    <source>
        <dbReference type="Google" id="ProtNLM"/>
    </source>
</evidence>